<dbReference type="AlphaFoldDB" id="A0A3B1C859"/>
<accession>A0A3B1C859</accession>
<dbReference type="PIRSF" id="PIRSF000847">
    <property type="entry name" value="Phos_ph_gly_syn"/>
    <property type="match status" value="1"/>
</dbReference>
<dbReference type="GO" id="GO:0016020">
    <property type="term" value="C:membrane"/>
    <property type="evidence" value="ECO:0007669"/>
    <property type="project" value="UniProtKB-SubCell"/>
</dbReference>
<dbReference type="Pfam" id="PF01066">
    <property type="entry name" value="CDP-OH_P_transf"/>
    <property type="match status" value="1"/>
</dbReference>
<gene>
    <name evidence="12" type="ORF">MNBD_NITROSPINAE04-1056</name>
</gene>
<protein>
    <submittedName>
        <fullName evidence="12">CDP-diacylglycerol--glycerol-3-phosphate 3-phosphatidyltransferase</fullName>
        <ecNumber evidence="12">2.7.8.5</ecNumber>
    </submittedName>
</protein>
<dbReference type="EC" id="2.7.8.5" evidence="12"/>
<keyword evidence="3" id="KW-0444">Lipid biosynthesis</keyword>
<evidence type="ECO:0000256" key="1">
    <source>
        <dbReference type="ARBA" id="ARBA00004141"/>
    </source>
</evidence>
<comment type="subcellular location">
    <subcellularLocation>
        <location evidence="1">Membrane</location>
        <topology evidence="1">Multi-pass membrane protein</topology>
    </subcellularLocation>
</comment>
<dbReference type="PANTHER" id="PTHR14269:SF62">
    <property type="entry name" value="CDP-DIACYLGLYCEROL--GLYCEROL-3-PHOSPHATE 3-PHOSPHATIDYLTRANSFERASE 1, CHLOROPLASTIC"/>
    <property type="match status" value="1"/>
</dbReference>
<dbReference type="NCBIfam" id="TIGR00560">
    <property type="entry name" value="pgsA"/>
    <property type="match status" value="1"/>
</dbReference>
<keyword evidence="9" id="KW-0594">Phospholipid biosynthesis</keyword>
<evidence type="ECO:0000256" key="3">
    <source>
        <dbReference type="ARBA" id="ARBA00022516"/>
    </source>
</evidence>
<evidence type="ECO:0000256" key="11">
    <source>
        <dbReference type="SAM" id="Phobius"/>
    </source>
</evidence>
<evidence type="ECO:0000256" key="4">
    <source>
        <dbReference type="ARBA" id="ARBA00022679"/>
    </source>
</evidence>
<feature type="transmembrane region" description="Helical" evidence="11">
    <location>
        <begin position="128"/>
        <end position="146"/>
    </location>
</feature>
<evidence type="ECO:0000313" key="12">
    <source>
        <dbReference type="EMBL" id="VAX24332.1"/>
    </source>
</evidence>
<dbReference type="EMBL" id="UOGA01000270">
    <property type="protein sequence ID" value="VAX24332.1"/>
    <property type="molecule type" value="Genomic_DNA"/>
</dbReference>
<dbReference type="GO" id="GO:0046474">
    <property type="term" value="P:glycerophospholipid biosynthetic process"/>
    <property type="evidence" value="ECO:0007669"/>
    <property type="project" value="TreeGrafter"/>
</dbReference>
<keyword evidence="6 11" id="KW-1133">Transmembrane helix</keyword>
<evidence type="ECO:0000256" key="9">
    <source>
        <dbReference type="ARBA" id="ARBA00023209"/>
    </source>
</evidence>
<reference evidence="12" key="1">
    <citation type="submission" date="2018-06" db="EMBL/GenBank/DDBJ databases">
        <authorList>
            <person name="Zhirakovskaya E."/>
        </authorList>
    </citation>
    <scope>NUCLEOTIDE SEQUENCE</scope>
</reference>
<dbReference type="InterPro" id="IPR004570">
    <property type="entry name" value="Phosphatidylglycerol_P_synth"/>
</dbReference>
<dbReference type="Gene3D" id="1.20.120.1760">
    <property type="match status" value="1"/>
</dbReference>
<evidence type="ECO:0000256" key="8">
    <source>
        <dbReference type="ARBA" id="ARBA00023136"/>
    </source>
</evidence>
<feature type="transmembrane region" description="Helical" evidence="11">
    <location>
        <begin position="152"/>
        <end position="169"/>
    </location>
</feature>
<dbReference type="PROSITE" id="PS00379">
    <property type="entry name" value="CDP_ALCOHOL_P_TRANSF"/>
    <property type="match status" value="1"/>
</dbReference>
<evidence type="ECO:0000256" key="2">
    <source>
        <dbReference type="ARBA" id="ARBA00010441"/>
    </source>
</evidence>
<keyword evidence="10" id="KW-1208">Phospholipid metabolism</keyword>
<keyword evidence="7" id="KW-0443">Lipid metabolism</keyword>
<proteinExistence type="inferred from homology"/>
<name>A0A3B1C859_9ZZZZ</name>
<dbReference type="PANTHER" id="PTHR14269">
    <property type="entry name" value="CDP-DIACYLGLYCEROL--GLYCEROL-3-PHOSPHATE 3-PHOSPHATIDYLTRANSFERASE-RELATED"/>
    <property type="match status" value="1"/>
</dbReference>
<keyword evidence="4 12" id="KW-0808">Transferase</keyword>
<dbReference type="GO" id="GO:0008444">
    <property type="term" value="F:CDP-diacylglycerol-glycerol-3-phosphate 3-phosphatidyltransferase activity"/>
    <property type="evidence" value="ECO:0007669"/>
    <property type="project" value="UniProtKB-EC"/>
</dbReference>
<dbReference type="InterPro" id="IPR000462">
    <property type="entry name" value="CDP-OH_P_trans"/>
</dbReference>
<sequence>MIELNLPNKITLLRIFITPLIIVFLISPSMWSCFIAAVIFTLAAISDWLDGHLARVTNQVTVLGKLLDPIADKLLVLAALVPLVELDRVSAWIVVVIVGREVAVSGLRMIASAQGIYIEASPFGKYKMVAEIVAILFLILDFNILFHYLGQIGIVIAMIISIGSAIDYFSQFWGKLDLKDVS</sequence>
<feature type="transmembrane region" description="Helical" evidence="11">
    <location>
        <begin position="12"/>
        <end position="45"/>
    </location>
</feature>
<dbReference type="InterPro" id="IPR050324">
    <property type="entry name" value="CDP-alcohol_PTase-I"/>
</dbReference>
<organism evidence="12">
    <name type="scientific">hydrothermal vent metagenome</name>
    <dbReference type="NCBI Taxonomy" id="652676"/>
    <lineage>
        <taxon>unclassified sequences</taxon>
        <taxon>metagenomes</taxon>
        <taxon>ecological metagenomes</taxon>
    </lineage>
</organism>
<evidence type="ECO:0000256" key="6">
    <source>
        <dbReference type="ARBA" id="ARBA00022989"/>
    </source>
</evidence>
<dbReference type="InterPro" id="IPR043130">
    <property type="entry name" value="CDP-OH_PTrfase_TM_dom"/>
</dbReference>
<dbReference type="InterPro" id="IPR048254">
    <property type="entry name" value="CDP_ALCOHOL_P_TRANSF_CS"/>
</dbReference>
<evidence type="ECO:0000256" key="5">
    <source>
        <dbReference type="ARBA" id="ARBA00022692"/>
    </source>
</evidence>
<comment type="similarity">
    <text evidence="2">Belongs to the CDP-alcohol phosphatidyltransferase class-I family.</text>
</comment>
<evidence type="ECO:0000256" key="7">
    <source>
        <dbReference type="ARBA" id="ARBA00023098"/>
    </source>
</evidence>
<evidence type="ECO:0000256" key="10">
    <source>
        <dbReference type="ARBA" id="ARBA00023264"/>
    </source>
</evidence>
<keyword evidence="8 11" id="KW-0472">Membrane</keyword>
<keyword evidence="5 11" id="KW-0812">Transmembrane</keyword>